<dbReference type="NCBIfam" id="TIGR01730">
    <property type="entry name" value="RND_mfp"/>
    <property type="match status" value="1"/>
</dbReference>
<dbReference type="OrthoDB" id="5502471at2"/>
<feature type="domain" description="Multidrug resistance protein MdtA-like barrel-sandwich hybrid" evidence="5">
    <location>
        <begin position="151"/>
        <end position="289"/>
    </location>
</feature>
<comment type="similarity">
    <text evidence="1">Belongs to the membrane fusion protein (MFP) (TC 8.A.1) family.</text>
</comment>
<feature type="region of interest" description="Disordered" evidence="3">
    <location>
        <begin position="1"/>
        <end position="27"/>
    </location>
</feature>
<dbReference type="InterPro" id="IPR058625">
    <property type="entry name" value="MdtA-like_BSH"/>
</dbReference>
<evidence type="ECO:0000256" key="2">
    <source>
        <dbReference type="SAM" id="Coils"/>
    </source>
</evidence>
<dbReference type="Gene3D" id="2.40.30.170">
    <property type="match status" value="1"/>
</dbReference>
<dbReference type="PANTHER" id="PTHR30469">
    <property type="entry name" value="MULTIDRUG RESISTANCE PROTEIN MDTA"/>
    <property type="match status" value="1"/>
</dbReference>
<dbReference type="Proteomes" id="UP000275180">
    <property type="component" value="Unassembled WGS sequence"/>
</dbReference>
<dbReference type="AlphaFoldDB" id="A0A3M6RHX5"/>
<feature type="compositionally biased region" description="Basic residues" evidence="3">
    <location>
        <begin position="1"/>
        <end position="19"/>
    </location>
</feature>
<evidence type="ECO:0000259" key="5">
    <source>
        <dbReference type="Pfam" id="PF25917"/>
    </source>
</evidence>
<dbReference type="Gene3D" id="2.40.420.20">
    <property type="match status" value="1"/>
</dbReference>
<evidence type="ECO:0000256" key="4">
    <source>
        <dbReference type="SAM" id="Phobius"/>
    </source>
</evidence>
<dbReference type="GO" id="GO:0015562">
    <property type="term" value="F:efflux transmembrane transporter activity"/>
    <property type="evidence" value="ECO:0007669"/>
    <property type="project" value="TreeGrafter"/>
</dbReference>
<gene>
    <name evidence="6" type="ORF">EBQ34_09135</name>
</gene>
<reference evidence="6 7" key="1">
    <citation type="submission" date="2018-10" db="EMBL/GenBank/DDBJ databases">
        <title>Comamonadaceae CDC group NO-1 genome sequencing and assembly.</title>
        <authorList>
            <person name="Bernier A.-M."/>
            <person name="Bernard K."/>
        </authorList>
    </citation>
    <scope>NUCLEOTIDE SEQUENCE [LARGE SCALE GENOMIC DNA]</scope>
    <source>
        <strain evidence="6 7">NML180582</strain>
    </source>
</reference>
<dbReference type="Gene3D" id="1.10.287.470">
    <property type="entry name" value="Helix hairpin bin"/>
    <property type="match status" value="1"/>
</dbReference>
<evidence type="ECO:0000256" key="1">
    <source>
        <dbReference type="ARBA" id="ARBA00009477"/>
    </source>
</evidence>
<proteinExistence type="inferred from homology"/>
<feature type="coiled-coil region" evidence="2">
    <location>
        <begin position="182"/>
        <end position="209"/>
    </location>
</feature>
<feature type="transmembrane region" description="Helical" evidence="4">
    <location>
        <begin position="77"/>
        <end position="97"/>
    </location>
</feature>
<dbReference type="GO" id="GO:1990281">
    <property type="term" value="C:efflux pump complex"/>
    <property type="evidence" value="ECO:0007669"/>
    <property type="project" value="TreeGrafter"/>
</dbReference>
<evidence type="ECO:0000313" key="7">
    <source>
        <dbReference type="Proteomes" id="UP000275180"/>
    </source>
</evidence>
<dbReference type="PANTHER" id="PTHR30469:SF15">
    <property type="entry name" value="HLYD FAMILY OF SECRETION PROTEINS"/>
    <property type="match status" value="1"/>
</dbReference>
<accession>A0A3M6RHX5</accession>
<dbReference type="Pfam" id="PF25917">
    <property type="entry name" value="BSH_RND"/>
    <property type="match status" value="1"/>
</dbReference>
<sequence>MPQAARTRKTKSSAARRRWNANDAQGPCPARTKKRLILAANHPPTGLGRDAAWALRYTARARPPAPPCPIHVMKKPLLWFLVLTTLALLAWGGTRAWQREQARAQALQQEMQQRQALRVRLLPSEITTVQALALPQQVPASGTLRPAQRLSIKAQAGGRVQQLQLREGQAVRAGQRLFVIAAPDAAARVQQAQQQARAAQAQLSMAQRTADNDRALAEQGFLSPTARASSATQLQAARAQHQAALAAVEVARKGLGDTQAHSPIDGLVAARHVQPGEVVAPGQTVLEIVAPQAFEWQAEVAAADARHLAPGQRAQLWIEGGATPRQAELERIGPATQAGSRNVAVFLRLLPPGADGEAASQTPPDAAQGALAGDAALLRDGLFAHGHIRTGAQQVLAVPQTAIRTERPQPYVLALQGQRVQQRSVTLGPRALLDGQPWQAIEGVAAGTPILSGAAGLLADGTPVQIEASADVGADVEANSQAEAGAAASAAAPGPAAAPRRP</sequence>
<evidence type="ECO:0000313" key="6">
    <source>
        <dbReference type="EMBL" id="RMX14865.1"/>
    </source>
</evidence>
<name>A0A3M6RHX5_9BURK</name>
<keyword evidence="2" id="KW-0175">Coiled coil</keyword>
<dbReference type="InterPro" id="IPR006143">
    <property type="entry name" value="RND_pump_MFP"/>
</dbReference>
<protein>
    <submittedName>
        <fullName evidence="6">Efflux RND transporter periplasmic adaptor subunit</fullName>
    </submittedName>
</protein>
<dbReference type="SUPFAM" id="SSF111369">
    <property type="entry name" value="HlyD-like secretion proteins"/>
    <property type="match status" value="1"/>
</dbReference>
<organism evidence="6 7">
    <name type="scientific">Vandammella animalimorsus</name>
    <dbReference type="NCBI Taxonomy" id="2029117"/>
    <lineage>
        <taxon>Bacteria</taxon>
        <taxon>Pseudomonadati</taxon>
        <taxon>Pseudomonadota</taxon>
        <taxon>Betaproteobacteria</taxon>
        <taxon>Burkholderiales</taxon>
        <taxon>Comamonadaceae</taxon>
        <taxon>Vandammella</taxon>
    </lineage>
</organism>
<dbReference type="Gene3D" id="2.40.50.100">
    <property type="match status" value="1"/>
</dbReference>
<feature type="region of interest" description="Disordered" evidence="3">
    <location>
        <begin position="482"/>
        <end position="502"/>
    </location>
</feature>
<keyword evidence="4" id="KW-1133">Transmembrane helix</keyword>
<comment type="caution">
    <text evidence="6">The sequence shown here is derived from an EMBL/GenBank/DDBJ whole genome shotgun (WGS) entry which is preliminary data.</text>
</comment>
<evidence type="ECO:0000256" key="3">
    <source>
        <dbReference type="SAM" id="MobiDB-lite"/>
    </source>
</evidence>
<keyword evidence="4" id="KW-0472">Membrane</keyword>
<dbReference type="EMBL" id="RDQJ01000011">
    <property type="protein sequence ID" value="RMX14865.1"/>
    <property type="molecule type" value="Genomic_DNA"/>
</dbReference>
<keyword evidence="4" id="KW-0812">Transmembrane</keyword>